<evidence type="ECO:0000313" key="3">
    <source>
        <dbReference type="Proteomes" id="UP000800038"/>
    </source>
</evidence>
<evidence type="ECO:0000313" key="2">
    <source>
        <dbReference type="EMBL" id="KAF1941741.1"/>
    </source>
</evidence>
<feature type="compositionally biased region" description="Acidic residues" evidence="1">
    <location>
        <begin position="272"/>
        <end position="281"/>
    </location>
</feature>
<reference evidence="2" key="1">
    <citation type="journal article" date="2020" name="Stud. Mycol.">
        <title>101 Dothideomycetes genomes: a test case for predicting lifestyles and emergence of pathogens.</title>
        <authorList>
            <person name="Haridas S."/>
            <person name="Albert R."/>
            <person name="Binder M."/>
            <person name="Bloem J."/>
            <person name="Labutti K."/>
            <person name="Salamov A."/>
            <person name="Andreopoulos B."/>
            <person name="Baker S."/>
            <person name="Barry K."/>
            <person name="Bills G."/>
            <person name="Bluhm B."/>
            <person name="Cannon C."/>
            <person name="Castanera R."/>
            <person name="Culley D."/>
            <person name="Daum C."/>
            <person name="Ezra D."/>
            <person name="Gonzalez J."/>
            <person name="Henrissat B."/>
            <person name="Kuo A."/>
            <person name="Liang C."/>
            <person name="Lipzen A."/>
            <person name="Lutzoni F."/>
            <person name="Magnuson J."/>
            <person name="Mondo S."/>
            <person name="Nolan M."/>
            <person name="Ohm R."/>
            <person name="Pangilinan J."/>
            <person name="Park H.-J."/>
            <person name="Ramirez L."/>
            <person name="Alfaro M."/>
            <person name="Sun H."/>
            <person name="Tritt A."/>
            <person name="Yoshinaga Y."/>
            <person name="Zwiers L.-H."/>
            <person name="Turgeon B."/>
            <person name="Goodwin S."/>
            <person name="Spatafora J."/>
            <person name="Crous P."/>
            <person name="Grigoriev I."/>
        </authorList>
    </citation>
    <scope>NUCLEOTIDE SEQUENCE</scope>
    <source>
        <strain evidence="2">CBS 161.51</strain>
    </source>
</reference>
<feature type="region of interest" description="Disordered" evidence="1">
    <location>
        <begin position="272"/>
        <end position="313"/>
    </location>
</feature>
<name>A0A6A5SM80_9PLEO</name>
<dbReference type="EMBL" id="ML976043">
    <property type="protein sequence ID" value="KAF1941741.1"/>
    <property type="molecule type" value="Genomic_DNA"/>
</dbReference>
<dbReference type="OrthoDB" id="5396104at2759"/>
<protein>
    <submittedName>
        <fullName evidence="2">Uncharacterized protein</fullName>
    </submittedName>
</protein>
<accession>A0A6A5SM80</accession>
<dbReference type="Proteomes" id="UP000800038">
    <property type="component" value="Unassembled WGS sequence"/>
</dbReference>
<gene>
    <name evidence="2" type="ORF">EJ02DRAFT_503278</name>
</gene>
<organism evidence="2 3">
    <name type="scientific">Clathrospora elynae</name>
    <dbReference type="NCBI Taxonomy" id="706981"/>
    <lineage>
        <taxon>Eukaryota</taxon>
        <taxon>Fungi</taxon>
        <taxon>Dikarya</taxon>
        <taxon>Ascomycota</taxon>
        <taxon>Pezizomycotina</taxon>
        <taxon>Dothideomycetes</taxon>
        <taxon>Pleosporomycetidae</taxon>
        <taxon>Pleosporales</taxon>
        <taxon>Diademaceae</taxon>
        <taxon>Clathrospora</taxon>
    </lineage>
</organism>
<proteinExistence type="predicted"/>
<dbReference type="AlphaFoldDB" id="A0A6A5SM80"/>
<evidence type="ECO:0000256" key="1">
    <source>
        <dbReference type="SAM" id="MobiDB-lite"/>
    </source>
</evidence>
<sequence length="397" mass="43673">MSQNRTHKPLSITPTPFKSSFLSIPPSPFSPRTPLTPNLSLLPQHAQKQANPSLGPYFAPIVDAPSSPSAWVWTCHQCHRSYHIGVTRRCLEDGHNFCAGTTTIQAWRQPGSGRGVKKHSACASEFDYAGWKAWGRWRRMKDSTPTRASTTKTLFLYTGGVSGKLVPGGGGTKKDCWNTCDYPSECRWGKKFGVHTPVETVFPTLEVNTTQMLTAPAESYAEGILKPENCKALKMDKQGDNATFWGALIASTKRRKGDAGLAGSPLVFVADEADGEEEGEREAETKNGDGDVVMADTPSTSTSTHDFDLPPLRRSESTSAVDLLKFLIRRKKTSRNGRMAHQDRSLAESMLTVLKPVELKNDEHIRLSDPVALLDGLEPLARLKNRDSVYQSEVDCL</sequence>
<keyword evidence="3" id="KW-1185">Reference proteome</keyword>